<dbReference type="AlphaFoldDB" id="A0A363UJF7"/>
<dbReference type="InterPro" id="IPR006684">
    <property type="entry name" value="YbgC/YbaW"/>
</dbReference>
<dbReference type="InterPro" id="IPR050563">
    <property type="entry name" value="4-hydroxybenzoyl-CoA_TE"/>
</dbReference>
<evidence type="ECO:0000313" key="3">
    <source>
        <dbReference type="EMBL" id="PWN55497.1"/>
    </source>
</evidence>
<reference evidence="3 4" key="1">
    <citation type="submission" date="2018-05" db="EMBL/GenBank/DDBJ databases">
        <title>Abyssibacter profundi OUC007T gen. nov., sp. nov, a marine bacterium isolated from seawater of the Mariana Trench.</title>
        <authorList>
            <person name="Zhou S."/>
        </authorList>
    </citation>
    <scope>NUCLEOTIDE SEQUENCE [LARGE SCALE GENOMIC DNA]</scope>
    <source>
        <strain evidence="3 4">OUC007</strain>
    </source>
</reference>
<dbReference type="Proteomes" id="UP000251800">
    <property type="component" value="Unassembled WGS sequence"/>
</dbReference>
<protein>
    <submittedName>
        <fullName evidence="3">4-hydroxybenzoyl-CoA thioesterase</fullName>
    </submittedName>
</protein>
<dbReference type="PIRSF" id="PIRSF003230">
    <property type="entry name" value="YbgC"/>
    <property type="match status" value="1"/>
</dbReference>
<dbReference type="Gene3D" id="3.10.129.10">
    <property type="entry name" value="Hotdog Thioesterase"/>
    <property type="match status" value="1"/>
</dbReference>
<gene>
    <name evidence="3" type="ORF">DEH80_11940</name>
</gene>
<comment type="similarity">
    <text evidence="1">Belongs to the 4-hydroxybenzoyl-CoA thioesterase family.</text>
</comment>
<dbReference type="PANTHER" id="PTHR31793:SF27">
    <property type="entry name" value="NOVEL THIOESTERASE SUPERFAMILY DOMAIN AND SAPOSIN A-TYPE DOMAIN CONTAINING PROTEIN (0610012H03RIK)"/>
    <property type="match status" value="1"/>
</dbReference>
<dbReference type="PANTHER" id="PTHR31793">
    <property type="entry name" value="4-HYDROXYBENZOYL-COA THIOESTERASE FAMILY MEMBER"/>
    <property type="match status" value="1"/>
</dbReference>
<dbReference type="OrthoDB" id="9800856at2"/>
<keyword evidence="4" id="KW-1185">Reference proteome</keyword>
<dbReference type="InterPro" id="IPR029069">
    <property type="entry name" value="HotDog_dom_sf"/>
</dbReference>
<evidence type="ECO:0000256" key="2">
    <source>
        <dbReference type="ARBA" id="ARBA00022801"/>
    </source>
</evidence>
<dbReference type="RefSeq" id="WP_109720735.1">
    <property type="nucleotide sequence ID" value="NZ_QEQK01000010.1"/>
</dbReference>
<dbReference type="EMBL" id="QEQK01000010">
    <property type="protein sequence ID" value="PWN55497.1"/>
    <property type="molecule type" value="Genomic_DNA"/>
</dbReference>
<accession>A0A363UJF7</accession>
<name>A0A363UJF7_9GAMM</name>
<organism evidence="3 4">
    <name type="scientific">Abyssibacter profundi</name>
    <dbReference type="NCBI Taxonomy" id="2182787"/>
    <lineage>
        <taxon>Bacteria</taxon>
        <taxon>Pseudomonadati</taxon>
        <taxon>Pseudomonadota</taxon>
        <taxon>Gammaproteobacteria</taxon>
        <taxon>Chromatiales</taxon>
        <taxon>Oceanococcaceae</taxon>
        <taxon>Abyssibacter</taxon>
    </lineage>
</organism>
<dbReference type="GO" id="GO:0047617">
    <property type="term" value="F:fatty acyl-CoA hydrolase activity"/>
    <property type="evidence" value="ECO:0007669"/>
    <property type="project" value="TreeGrafter"/>
</dbReference>
<dbReference type="CDD" id="cd00586">
    <property type="entry name" value="4HBT"/>
    <property type="match status" value="1"/>
</dbReference>
<sequence>MIEHETLLTVPFHDADMMGVTWHGHYVRYLEIARCELLEQVGYTYLDMYASGFAWPVVDLKLRYARGCTFGDRLRIRVQVEETEFRLKLFYRIEQADTGELLTKAWTTQVAVDAKTGEMIYPSPTALTEKMTAYAATLGTEPTTAGGAKKSVRP</sequence>
<evidence type="ECO:0000256" key="1">
    <source>
        <dbReference type="ARBA" id="ARBA00005953"/>
    </source>
</evidence>
<dbReference type="Pfam" id="PF13279">
    <property type="entry name" value="4HBT_2"/>
    <property type="match status" value="1"/>
</dbReference>
<proteinExistence type="inferred from homology"/>
<comment type="caution">
    <text evidence="3">The sequence shown here is derived from an EMBL/GenBank/DDBJ whole genome shotgun (WGS) entry which is preliminary data.</text>
</comment>
<dbReference type="SUPFAM" id="SSF54637">
    <property type="entry name" value="Thioesterase/thiol ester dehydrase-isomerase"/>
    <property type="match status" value="1"/>
</dbReference>
<evidence type="ECO:0000313" key="4">
    <source>
        <dbReference type="Proteomes" id="UP000251800"/>
    </source>
</evidence>
<keyword evidence="2" id="KW-0378">Hydrolase</keyword>